<reference evidence="2" key="1">
    <citation type="submission" date="2016-03" db="EMBL/GenBank/DDBJ databases">
        <authorList>
            <person name="Devillers Hugo."/>
        </authorList>
    </citation>
    <scope>NUCLEOTIDE SEQUENCE [LARGE SCALE GENOMIC DNA]</scope>
</reference>
<dbReference type="OrthoDB" id="4053447at2759"/>
<proteinExistence type="predicted"/>
<dbReference type="AlphaFoldDB" id="A0A1G4KAY3"/>
<dbReference type="Proteomes" id="UP000191144">
    <property type="component" value="Chromosome G"/>
</dbReference>
<keyword evidence="2" id="KW-1185">Reference proteome</keyword>
<gene>
    <name evidence="1" type="ORF">LAME_0G16094G</name>
</gene>
<organism evidence="1 2">
    <name type="scientific">Lachancea meyersii CBS 8951</name>
    <dbReference type="NCBI Taxonomy" id="1266667"/>
    <lineage>
        <taxon>Eukaryota</taxon>
        <taxon>Fungi</taxon>
        <taxon>Dikarya</taxon>
        <taxon>Ascomycota</taxon>
        <taxon>Saccharomycotina</taxon>
        <taxon>Saccharomycetes</taxon>
        <taxon>Saccharomycetales</taxon>
        <taxon>Saccharomycetaceae</taxon>
        <taxon>Lachancea</taxon>
    </lineage>
</organism>
<sequence length="153" mass="17756">METVLSQLILEEHESSCTLIFALGATARKYFENDLQSSTGTISSVRAMMNARNQIKVLFLNKLRYLHMYLTKFEVNEGNEKLSFENLIIYGLDEALELDRDVLTAPQLRLANLIYNVAFKVKGRYQIEIQFVPSRQVPCDDLSRLEQYWREIG</sequence>
<evidence type="ECO:0000313" key="1">
    <source>
        <dbReference type="EMBL" id="SCV01420.1"/>
    </source>
</evidence>
<dbReference type="EMBL" id="LT598484">
    <property type="protein sequence ID" value="SCV01420.1"/>
    <property type="molecule type" value="Genomic_DNA"/>
</dbReference>
<accession>A0A1G4KAY3</accession>
<name>A0A1G4KAY3_9SACH</name>
<evidence type="ECO:0000313" key="2">
    <source>
        <dbReference type="Proteomes" id="UP000191144"/>
    </source>
</evidence>
<protein>
    <submittedName>
        <fullName evidence="1">LAME_0G16094g1_1</fullName>
    </submittedName>
</protein>